<feature type="region of interest" description="Disordered" evidence="1">
    <location>
        <begin position="655"/>
        <end position="721"/>
    </location>
</feature>
<feature type="domain" description="DUF8212" evidence="3">
    <location>
        <begin position="239"/>
        <end position="363"/>
    </location>
</feature>
<organism evidence="4 5">
    <name type="scientific">Lentinus brumalis</name>
    <dbReference type="NCBI Taxonomy" id="2498619"/>
    <lineage>
        <taxon>Eukaryota</taxon>
        <taxon>Fungi</taxon>
        <taxon>Dikarya</taxon>
        <taxon>Basidiomycota</taxon>
        <taxon>Agaricomycotina</taxon>
        <taxon>Agaricomycetes</taxon>
        <taxon>Polyporales</taxon>
        <taxon>Polyporaceae</taxon>
        <taxon>Lentinus</taxon>
    </lineage>
</organism>
<feature type="compositionally biased region" description="Acidic residues" evidence="1">
    <location>
        <begin position="701"/>
        <end position="714"/>
    </location>
</feature>
<sequence length="771" mass="85741">MWLLSTARAELRFFPTVERARQEGYAILSHVWDAHEQSFQETAALRAQCADAGLNPRDFSTPKVQVSCILAERHGFGWLWIDTCCIDKTSSAELSEAINAMYAYYAHAAVCYAYLRDVRCADVVDAAGAWNVNDLTFDRSRWFTRGWTLQELVAPEEVVFLSREWEVVGTKADLAALVAWITGIPAPVLRLEERIWDRSVAQRMSWAARRETTRPEDEAYCLMGLFSVNMPVLYGEGRNAFLRLQEEIMRVHADATLFAWGDVAEPVDLAKQNLQQQKTIDNPDGYLLAPSPRLYSRASNVVFAPGRAQEMIDRLVRKSGVESFEPQQALERAGAAPAEWSSHHSTFAVTPYGVLAHLPVLEVVSGNNVRITVAVLPVLYEYADRCTVLGLPLSHWHSFSYDAVHDSALPLYFCCPLRLASASGRLWELGAGGGAADGTNSLVTCQWRHIYLADRPPPTALRTCQLSDRRMSAPFRLKQTLVEELEKKGFRLSLPAGLEAPWDGDPPVSLGVYGVDDPAVNFAVHLGRCAMSAVPGTGQHWAYVTELQRGMVPYSGLRVDDHDCLDDHILGVREDEDEDEDDEGGATRTFELCDSGLSVVQITLTFVPWALSSSTADEREASPISWSDRLSDDASIWNWTDPDEAAFAIGPLQLSQEIDDQEGDDVSETGSREEDTAESDADEAGEPDEDDGGEPPKDDGGEPPEEDGGEPLEDNGEKDKLLLELGSEQAMQESSRRRKFWDSLTTRFKTVRVSLYVKMDVPRRVFEKGPR</sequence>
<feature type="domain" description="Heterokaryon incompatibility" evidence="2">
    <location>
        <begin position="25"/>
        <end position="118"/>
    </location>
</feature>
<evidence type="ECO:0000259" key="2">
    <source>
        <dbReference type="Pfam" id="PF06985"/>
    </source>
</evidence>
<dbReference type="OrthoDB" id="5122891at2759"/>
<keyword evidence="5" id="KW-1185">Reference proteome</keyword>
<feature type="compositionally biased region" description="Acidic residues" evidence="1">
    <location>
        <begin position="657"/>
        <end position="667"/>
    </location>
</feature>
<name>A0A371CT81_9APHY</name>
<feature type="compositionally biased region" description="Acidic residues" evidence="1">
    <location>
        <begin position="675"/>
        <end position="693"/>
    </location>
</feature>
<dbReference type="AlphaFoldDB" id="A0A371CT81"/>
<dbReference type="Proteomes" id="UP000256964">
    <property type="component" value="Unassembled WGS sequence"/>
</dbReference>
<dbReference type="PANTHER" id="PTHR10622:SF10">
    <property type="entry name" value="HET DOMAIN-CONTAINING PROTEIN"/>
    <property type="match status" value="1"/>
</dbReference>
<evidence type="ECO:0000259" key="3">
    <source>
        <dbReference type="Pfam" id="PF26640"/>
    </source>
</evidence>
<evidence type="ECO:0000256" key="1">
    <source>
        <dbReference type="SAM" id="MobiDB-lite"/>
    </source>
</evidence>
<dbReference type="InterPro" id="IPR058525">
    <property type="entry name" value="DUF8212"/>
</dbReference>
<evidence type="ECO:0000313" key="5">
    <source>
        <dbReference type="Proteomes" id="UP000256964"/>
    </source>
</evidence>
<gene>
    <name evidence="4" type="ORF">OH76DRAFT_1201230</name>
</gene>
<reference evidence="4 5" key="1">
    <citation type="journal article" date="2018" name="Biotechnol. Biofuels">
        <title>Integrative visual omics of the white-rot fungus Polyporus brumalis exposes the biotechnological potential of its oxidative enzymes for delignifying raw plant biomass.</title>
        <authorList>
            <person name="Miyauchi S."/>
            <person name="Rancon A."/>
            <person name="Drula E."/>
            <person name="Hage H."/>
            <person name="Chaduli D."/>
            <person name="Favel A."/>
            <person name="Grisel S."/>
            <person name="Henrissat B."/>
            <person name="Herpoel-Gimbert I."/>
            <person name="Ruiz-Duenas F.J."/>
            <person name="Chevret D."/>
            <person name="Hainaut M."/>
            <person name="Lin J."/>
            <person name="Wang M."/>
            <person name="Pangilinan J."/>
            <person name="Lipzen A."/>
            <person name="Lesage-Meessen L."/>
            <person name="Navarro D."/>
            <person name="Riley R."/>
            <person name="Grigoriev I.V."/>
            <person name="Zhou S."/>
            <person name="Raouche S."/>
            <person name="Rosso M.N."/>
        </authorList>
    </citation>
    <scope>NUCLEOTIDE SEQUENCE [LARGE SCALE GENOMIC DNA]</scope>
    <source>
        <strain evidence="4 5">BRFM 1820</strain>
    </source>
</reference>
<evidence type="ECO:0000313" key="4">
    <source>
        <dbReference type="EMBL" id="RDX43482.1"/>
    </source>
</evidence>
<dbReference type="PANTHER" id="PTHR10622">
    <property type="entry name" value="HET DOMAIN-CONTAINING PROTEIN"/>
    <property type="match status" value="1"/>
</dbReference>
<dbReference type="STRING" id="139420.A0A371CT81"/>
<protein>
    <submittedName>
        <fullName evidence="4">HET-domain-containing protein</fullName>
    </submittedName>
</protein>
<dbReference type="Pfam" id="PF26640">
    <property type="entry name" value="DUF8212"/>
    <property type="match status" value="1"/>
</dbReference>
<dbReference type="InterPro" id="IPR010730">
    <property type="entry name" value="HET"/>
</dbReference>
<accession>A0A371CT81</accession>
<proteinExistence type="predicted"/>
<dbReference type="EMBL" id="KZ857464">
    <property type="protein sequence ID" value="RDX43482.1"/>
    <property type="molecule type" value="Genomic_DNA"/>
</dbReference>
<dbReference type="Pfam" id="PF06985">
    <property type="entry name" value="HET"/>
    <property type="match status" value="1"/>
</dbReference>